<dbReference type="CDD" id="cd00093">
    <property type="entry name" value="HTH_XRE"/>
    <property type="match status" value="1"/>
</dbReference>
<dbReference type="InterPro" id="IPR050807">
    <property type="entry name" value="TransReg_Diox_bact_type"/>
</dbReference>
<dbReference type="PANTHER" id="PTHR46797:SF1">
    <property type="entry name" value="METHYLPHOSPHONATE SYNTHASE"/>
    <property type="match status" value="1"/>
</dbReference>
<dbReference type="PROSITE" id="PS50943">
    <property type="entry name" value="HTH_CROC1"/>
    <property type="match status" value="1"/>
</dbReference>
<dbReference type="GO" id="GO:0003677">
    <property type="term" value="F:DNA binding"/>
    <property type="evidence" value="ECO:0007669"/>
    <property type="project" value="UniProtKB-KW"/>
</dbReference>
<accession>A0A474DB57</accession>
<dbReference type="RefSeq" id="WP_003722568.1">
    <property type="nucleotide sequence ID" value="NZ_CP016213.2"/>
</dbReference>
<evidence type="ECO:0000259" key="2">
    <source>
        <dbReference type="PROSITE" id="PS50943"/>
    </source>
</evidence>
<evidence type="ECO:0000313" key="5">
    <source>
        <dbReference type="EMBL" id="EAH0253715.1"/>
    </source>
</evidence>
<evidence type="ECO:0000313" key="7">
    <source>
        <dbReference type="Proteomes" id="UP000355989"/>
    </source>
</evidence>
<dbReference type="SUPFAM" id="SSF47413">
    <property type="entry name" value="lambda repressor-like DNA-binding domains"/>
    <property type="match status" value="1"/>
</dbReference>
<dbReference type="AlphaFoldDB" id="A0A474DB57"/>
<dbReference type="Proteomes" id="UP000339309">
    <property type="component" value="Unassembled WGS sequence"/>
</dbReference>
<reference evidence="3 6" key="1">
    <citation type="submission" date="2018-06" db="EMBL/GenBank/DDBJ databases">
        <authorList>
            <consortium name="PulseNet: The National Subtyping Network for Foodborne Disease Surveillance"/>
            <person name="Tarr C.L."/>
            <person name="Trees E."/>
            <person name="Katz L.S."/>
            <person name="Carleton-Romer H.A."/>
            <person name="Stroika S."/>
            <person name="Kucerova Z."/>
            <person name="Roache K.F."/>
            <person name="Sabol A.L."/>
            <person name="Besser J."/>
            <person name="Gerner-Smidt P."/>
        </authorList>
    </citation>
    <scope>NUCLEOTIDE SEQUENCE [LARGE SCALE GENOMIC DNA]</scope>
    <source>
        <strain evidence="3 6">2015L-6227</strain>
    </source>
</reference>
<evidence type="ECO:0000313" key="3">
    <source>
        <dbReference type="EMBL" id="EAC4553624.1"/>
    </source>
</evidence>
<comment type="caution">
    <text evidence="3">The sequence shown here is derived from an EMBL/GenBank/DDBJ whole genome shotgun (WGS) entry which is preliminary data.</text>
</comment>
<organism evidence="3 6">
    <name type="scientific">Listeria monocytogenes</name>
    <dbReference type="NCBI Taxonomy" id="1639"/>
    <lineage>
        <taxon>Bacteria</taxon>
        <taxon>Bacillati</taxon>
        <taxon>Bacillota</taxon>
        <taxon>Bacilli</taxon>
        <taxon>Bacillales</taxon>
        <taxon>Listeriaceae</taxon>
        <taxon>Listeria</taxon>
    </lineage>
</organism>
<evidence type="ECO:0000313" key="6">
    <source>
        <dbReference type="Proteomes" id="UP000339309"/>
    </source>
</evidence>
<dbReference type="Gene3D" id="1.10.260.40">
    <property type="entry name" value="lambda repressor-like DNA-binding domains"/>
    <property type="match status" value="1"/>
</dbReference>
<dbReference type="EMBL" id="AAAIKW010000014">
    <property type="protein sequence ID" value="EAC4553624.1"/>
    <property type="molecule type" value="Genomic_DNA"/>
</dbReference>
<dbReference type="InterPro" id="IPR010982">
    <property type="entry name" value="Lambda_DNA-bd_dom_sf"/>
</dbReference>
<evidence type="ECO:0000313" key="8">
    <source>
        <dbReference type="Proteomes" id="UP000566597"/>
    </source>
</evidence>
<sequence>MRIWLKKIREENGLTQQDVAELADVERTTYASIEQGRRNPSVVNAMRIASVLDFEWTIFFDDKVREKSHFYLNEKQEARK</sequence>
<evidence type="ECO:0000313" key="4">
    <source>
        <dbReference type="EMBL" id="EAE1097377.1"/>
    </source>
</evidence>
<dbReference type="Pfam" id="PF01381">
    <property type="entry name" value="HTH_3"/>
    <property type="match status" value="1"/>
</dbReference>
<dbReference type="InterPro" id="IPR001387">
    <property type="entry name" value="Cro/C1-type_HTH"/>
</dbReference>
<dbReference type="PANTHER" id="PTHR46797">
    <property type="entry name" value="HTH-TYPE TRANSCRIPTIONAL REGULATOR"/>
    <property type="match status" value="1"/>
</dbReference>
<evidence type="ECO:0000256" key="1">
    <source>
        <dbReference type="ARBA" id="ARBA00023125"/>
    </source>
</evidence>
<dbReference type="SMART" id="SM00530">
    <property type="entry name" value="HTH_XRE"/>
    <property type="match status" value="1"/>
</dbReference>
<dbReference type="EMBL" id="AABEVT010000013">
    <property type="protein sequence ID" value="EAH0253715.1"/>
    <property type="molecule type" value="Genomic_DNA"/>
</dbReference>
<reference evidence="5 8" key="3">
    <citation type="submission" date="2019-04" db="EMBL/GenBank/DDBJ databases">
        <authorList>
            <person name="Ashton P.M."/>
            <person name="Dallman T."/>
            <person name="Nair S."/>
            <person name="De Pinna E."/>
            <person name="Peters T."/>
            <person name="Grant K."/>
        </authorList>
    </citation>
    <scope>NUCLEOTIDE SEQUENCE [LARGE SCALE GENOMIC DNA]</scope>
    <source>
        <strain evidence="5 8">406731</strain>
    </source>
</reference>
<dbReference type="GO" id="GO:0003700">
    <property type="term" value="F:DNA-binding transcription factor activity"/>
    <property type="evidence" value="ECO:0007669"/>
    <property type="project" value="TreeGrafter"/>
</dbReference>
<gene>
    <name evidence="3" type="ORF">ABZ57_14105</name>
    <name evidence="4" type="ORF">APD94_15525</name>
    <name evidence="5" type="ORF">D4U23_15085</name>
</gene>
<protein>
    <submittedName>
        <fullName evidence="3">XRE family transcriptional regulator</fullName>
    </submittedName>
</protein>
<dbReference type="Proteomes" id="UP000355989">
    <property type="component" value="Unassembled WGS sequence"/>
</dbReference>
<keyword evidence="1" id="KW-0238">DNA-binding</keyword>
<dbReference type="EMBL" id="AAAQOE010000011">
    <property type="protein sequence ID" value="EAE1097377.1"/>
    <property type="molecule type" value="Genomic_DNA"/>
</dbReference>
<reference evidence="4 7" key="2">
    <citation type="submission" date="2018-06" db="EMBL/GenBank/DDBJ databases">
        <authorList>
            <consortium name="GenomeTrakr: Next Generation Sequencing Network for Food Pathogen Tracability"/>
        </authorList>
    </citation>
    <scope>NUCLEOTIDE SEQUENCE [LARGE SCALE GENOMIC DNA]</scope>
    <source>
        <strain evidence="4 7">FLAG-78586</strain>
    </source>
</reference>
<name>A0A474DB57_LISMN</name>
<dbReference type="GO" id="GO:0005829">
    <property type="term" value="C:cytosol"/>
    <property type="evidence" value="ECO:0007669"/>
    <property type="project" value="TreeGrafter"/>
</dbReference>
<proteinExistence type="predicted"/>
<dbReference type="Proteomes" id="UP000566597">
    <property type="component" value="Unassembled WGS sequence"/>
</dbReference>
<feature type="domain" description="HTH cro/C1-type" evidence="2">
    <location>
        <begin position="5"/>
        <end position="59"/>
    </location>
</feature>